<comment type="similarity">
    <text evidence="2 8">Belongs to the CorA metal ion transporter (MIT) (TC 1.A.35) family.</text>
</comment>
<comment type="caution">
    <text evidence="10">The sequence shown here is derived from an EMBL/GenBank/DDBJ whole genome shotgun (WGS) entry which is preliminary data.</text>
</comment>
<dbReference type="NCBIfam" id="TIGR00383">
    <property type="entry name" value="corA"/>
    <property type="match status" value="1"/>
</dbReference>
<feature type="transmembrane region" description="Helical" evidence="8">
    <location>
        <begin position="347"/>
        <end position="367"/>
    </location>
</feature>
<evidence type="ECO:0000256" key="9">
    <source>
        <dbReference type="SAM" id="MobiDB-lite"/>
    </source>
</evidence>
<feature type="transmembrane region" description="Helical" evidence="8">
    <location>
        <begin position="306"/>
        <end position="327"/>
    </location>
</feature>
<evidence type="ECO:0000256" key="5">
    <source>
        <dbReference type="ARBA" id="ARBA00022692"/>
    </source>
</evidence>
<dbReference type="EMBL" id="NBYO01000001">
    <property type="protein sequence ID" value="OXT01834.1"/>
    <property type="molecule type" value="Genomic_DNA"/>
</dbReference>
<dbReference type="InterPro" id="IPR045863">
    <property type="entry name" value="CorA_TM1_TM2"/>
</dbReference>
<organism evidence="10 11">
    <name type="scientific">Notoacmeibacter marinus</name>
    <dbReference type="NCBI Taxonomy" id="1876515"/>
    <lineage>
        <taxon>Bacteria</taxon>
        <taxon>Pseudomonadati</taxon>
        <taxon>Pseudomonadota</taxon>
        <taxon>Alphaproteobacteria</taxon>
        <taxon>Hyphomicrobiales</taxon>
        <taxon>Notoacmeibacteraceae</taxon>
        <taxon>Notoacmeibacter</taxon>
    </lineage>
</organism>
<gene>
    <name evidence="8" type="primary">corA</name>
    <name evidence="10" type="ORF">B7H23_02455</name>
</gene>
<feature type="region of interest" description="Disordered" evidence="9">
    <location>
        <begin position="1"/>
        <end position="43"/>
    </location>
</feature>
<keyword evidence="11" id="KW-1185">Reference proteome</keyword>
<dbReference type="FunFam" id="1.20.58.340:FF:000012">
    <property type="entry name" value="Magnesium transport protein CorA"/>
    <property type="match status" value="1"/>
</dbReference>
<dbReference type="SUPFAM" id="SSF144083">
    <property type="entry name" value="Magnesium transport protein CorA, transmembrane region"/>
    <property type="match status" value="1"/>
</dbReference>
<dbReference type="GO" id="GO:0005886">
    <property type="term" value="C:plasma membrane"/>
    <property type="evidence" value="ECO:0007669"/>
    <property type="project" value="UniProtKB-SubCell"/>
</dbReference>
<dbReference type="Gene3D" id="3.30.460.20">
    <property type="entry name" value="CorA soluble domain-like"/>
    <property type="match status" value="1"/>
</dbReference>
<dbReference type="CDD" id="cd12828">
    <property type="entry name" value="TmCorA-like_1"/>
    <property type="match status" value="1"/>
</dbReference>
<evidence type="ECO:0000256" key="1">
    <source>
        <dbReference type="ARBA" id="ARBA00004651"/>
    </source>
</evidence>
<evidence type="ECO:0000256" key="7">
    <source>
        <dbReference type="ARBA" id="ARBA00023136"/>
    </source>
</evidence>
<dbReference type="AlphaFoldDB" id="A0A231V150"/>
<dbReference type="PANTHER" id="PTHR46494:SF1">
    <property type="entry name" value="CORA FAMILY METAL ION TRANSPORTER (EUROFUNG)"/>
    <property type="match status" value="1"/>
</dbReference>
<name>A0A231V150_9HYPH</name>
<dbReference type="Proteomes" id="UP000215405">
    <property type="component" value="Unassembled WGS sequence"/>
</dbReference>
<dbReference type="Pfam" id="PF01544">
    <property type="entry name" value="CorA"/>
    <property type="match status" value="1"/>
</dbReference>
<keyword evidence="8" id="KW-0406">Ion transport</keyword>
<evidence type="ECO:0000256" key="3">
    <source>
        <dbReference type="ARBA" id="ARBA00022448"/>
    </source>
</evidence>
<feature type="compositionally biased region" description="Basic residues" evidence="9">
    <location>
        <begin position="13"/>
        <end position="26"/>
    </location>
</feature>
<accession>A0A231V150</accession>
<evidence type="ECO:0000256" key="8">
    <source>
        <dbReference type="RuleBase" id="RU362010"/>
    </source>
</evidence>
<dbReference type="InterPro" id="IPR004488">
    <property type="entry name" value="Mg/Co-transport_prot_CorA"/>
</dbReference>
<dbReference type="GO" id="GO:0015095">
    <property type="term" value="F:magnesium ion transmembrane transporter activity"/>
    <property type="evidence" value="ECO:0007669"/>
    <property type="project" value="UniProtKB-UniRule"/>
</dbReference>
<keyword evidence="3 8" id="KW-0813">Transport</keyword>
<dbReference type="SUPFAM" id="SSF143865">
    <property type="entry name" value="CorA soluble domain-like"/>
    <property type="match status" value="1"/>
</dbReference>
<dbReference type="GO" id="GO:0015087">
    <property type="term" value="F:cobalt ion transmembrane transporter activity"/>
    <property type="evidence" value="ECO:0007669"/>
    <property type="project" value="UniProtKB-UniRule"/>
</dbReference>
<evidence type="ECO:0000256" key="6">
    <source>
        <dbReference type="ARBA" id="ARBA00022989"/>
    </source>
</evidence>
<dbReference type="PANTHER" id="PTHR46494">
    <property type="entry name" value="CORA FAMILY METAL ION TRANSPORTER (EUROFUNG)"/>
    <property type="match status" value="1"/>
</dbReference>
<keyword evidence="7 8" id="KW-0472">Membrane</keyword>
<keyword evidence="5 8" id="KW-0812">Transmembrane</keyword>
<comment type="function">
    <text evidence="8">Mediates influx of magnesium ions.</text>
</comment>
<sequence>MAELSETVDDKPKRSRRRKQRTKSRRAPVGAPPGTLIADPDAHPPRLTLRLLGEDGRHEIHDGVTLSDVDRLKSGWSKLWLDCTGLAQAGLIEEIGRRFGFHPLALEDVLNVGQRPKAEFHDDHLFVVLPMLDTHDDRAREQITIFFSRDFVITFQERPGDVFDPVRKRIDAGGKRLFGRGADYLAYALIDAIVDGYFPLLETRSEEIDRIEEEVLHSAEQEQLTRMYELRREVRHLLRILWPLRDAIATLVRTDNDILSDDTRRFLTDTQDHAIQLLEMSETHRDTLTGLIELHMSLASARTNEVVNLLTIVSTIFIPLGFLAGLWGMNFDPDVSPWNMPELSFYFGYPTALGLMLVIALGLLWFFRRKGWLGGN</sequence>
<dbReference type="GO" id="GO:0000287">
    <property type="term" value="F:magnesium ion binding"/>
    <property type="evidence" value="ECO:0007669"/>
    <property type="project" value="TreeGrafter"/>
</dbReference>
<dbReference type="Gene3D" id="1.20.58.340">
    <property type="entry name" value="Magnesium transport protein CorA, transmembrane region"/>
    <property type="match status" value="2"/>
</dbReference>
<proteinExistence type="inferred from homology"/>
<dbReference type="RefSeq" id="WP_094075803.1">
    <property type="nucleotide sequence ID" value="NZ_NBYO01000001.1"/>
</dbReference>
<keyword evidence="6 8" id="KW-1133">Transmembrane helix</keyword>
<dbReference type="GO" id="GO:0050897">
    <property type="term" value="F:cobalt ion binding"/>
    <property type="evidence" value="ECO:0007669"/>
    <property type="project" value="TreeGrafter"/>
</dbReference>
<evidence type="ECO:0000313" key="10">
    <source>
        <dbReference type="EMBL" id="OXT01834.1"/>
    </source>
</evidence>
<keyword evidence="8" id="KW-0460">Magnesium</keyword>
<keyword evidence="4 8" id="KW-1003">Cell membrane</keyword>
<reference evidence="11" key="1">
    <citation type="journal article" date="2017" name="Int. J. Syst. Evol. Microbiol.">
        <title>Notoacmeibacter marinus gen. nov., sp. nov., isolated from the gut of a limpet and proposal of Notoacmeibacteraceae fam. nov. in the order Rhizobiales of the class Alphaproteobacteria.</title>
        <authorList>
            <person name="Huang Z."/>
            <person name="Guo F."/>
            <person name="Lai Q."/>
        </authorList>
    </citation>
    <scope>NUCLEOTIDE SEQUENCE [LARGE SCALE GENOMIC DNA]</scope>
    <source>
        <strain evidence="11">XMTR2A4</strain>
    </source>
</reference>
<evidence type="ECO:0000256" key="4">
    <source>
        <dbReference type="ARBA" id="ARBA00022475"/>
    </source>
</evidence>
<dbReference type="InterPro" id="IPR002523">
    <property type="entry name" value="MgTranspt_CorA/ZnTranspt_ZntB"/>
</dbReference>
<evidence type="ECO:0000313" key="11">
    <source>
        <dbReference type="Proteomes" id="UP000215405"/>
    </source>
</evidence>
<dbReference type="InterPro" id="IPR045861">
    <property type="entry name" value="CorA_cytoplasmic_dom"/>
</dbReference>
<comment type="subcellular location">
    <subcellularLocation>
        <location evidence="1">Cell membrane</location>
        <topology evidence="1">Multi-pass membrane protein</topology>
    </subcellularLocation>
    <subcellularLocation>
        <location evidence="8">Membrane</location>
        <topology evidence="8">Multi-pass membrane protein</topology>
    </subcellularLocation>
</comment>
<evidence type="ECO:0000256" key="2">
    <source>
        <dbReference type="ARBA" id="ARBA00009765"/>
    </source>
</evidence>
<protein>
    <recommendedName>
        <fullName evidence="8">Magnesium transport protein CorA</fullName>
    </recommendedName>
</protein>